<dbReference type="FunFam" id="3.80.10.10:FF:000190">
    <property type="entry name" value="Receptor-like kinase TMK4"/>
    <property type="match status" value="1"/>
</dbReference>
<dbReference type="InterPro" id="IPR001245">
    <property type="entry name" value="Ser-Thr/Tyr_kinase_cat_dom"/>
</dbReference>
<comment type="subcellular location">
    <subcellularLocation>
        <location evidence="1">Cell membrane</location>
        <topology evidence="1">Single-pass membrane protein</topology>
    </subcellularLocation>
</comment>
<dbReference type="InterPro" id="IPR011009">
    <property type="entry name" value="Kinase-like_dom_sf"/>
</dbReference>
<evidence type="ECO:0000256" key="10">
    <source>
        <dbReference type="ARBA" id="ARBA00022741"/>
    </source>
</evidence>
<dbReference type="CDD" id="cd14066">
    <property type="entry name" value="STKc_IRAK"/>
    <property type="match status" value="1"/>
</dbReference>
<evidence type="ECO:0000256" key="7">
    <source>
        <dbReference type="ARBA" id="ARBA00022692"/>
    </source>
</evidence>
<keyword evidence="13 22" id="KW-1133">Transmembrane helix</keyword>
<dbReference type="PROSITE" id="PS50011">
    <property type="entry name" value="PROTEIN_KINASE_DOM"/>
    <property type="match status" value="1"/>
</dbReference>
<dbReference type="KEGG" id="egu:105033287"/>
<dbReference type="GO" id="GO:0005524">
    <property type="term" value="F:ATP binding"/>
    <property type="evidence" value="ECO:0007669"/>
    <property type="project" value="UniProtKB-UniRule"/>
</dbReference>
<keyword evidence="16" id="KW-0675">Receptor</keyword>
<dbReference type="InterPro" id="IPR052422">
    <property type="entry name" value="Auxin_Ser/Thr_Kinase"/>
</dbReference>
<evidence type="ECO:0000256" key="13">
    <source>
        <dbReference type="ARBA" id="ARBA00022989"/>
    </source>
</evidence>
<evidence type="ECO:0000259" key="24">
    <source>
        <dbReference type="PROSITE" id="PS50011"/>
    </source>
</evidence>
<evidence type="ECO:0000256" key="2">
    <source>
        <dbReference type="ARBA" id="ARBA00008684"/>
    </source>
</evidence>
<feature type="compositionally biased region" description="Polar residues" evidence="21">
    <location>
        <begin position="896"/>
        <end position="919"/>
    </location>
</feature>
<feature type="signal peptide" evidence="23">
    <location>
        <begin position="1"/>
        <end position="37"/>
    </location>
</feature>
<evidence type="ECO:0000256" key="17">
    <source>
        <dbReference type="ARBA" id="ARBA00023180"/>
    </source>
</evidence>
<sequence>METQPRFLCRHQHHNHPSVLLVLIAAVLLSAARFTAAQTDATDTAIMRTLAKALDPSGKLNWSASTDPCTSWDGVRCSGGRVTDVLVSHRGISGSLPPDIRNLSALVRLEVMINNLSGPLPSLAGLGALTTVFLANNSFSSIPDDFFSGLNSLTNVYLDTNPFAAWTIPSSLRAASGLVNFSANGVNLTGTIPDFLGTDFPSFYHLALAGNNLTGSIPSSFAASPLNSLWVNNQKGGGLSGRIDVVQNMTNLKQLFLMSNSFSGPIPDLSRLENLYDLDLRDNQLTGPVPSSLTSLKSLRSVVLTNNLLQGQVPVFPSSVKVELDPTTERFCLTDGSACDPRVNVLLSIAKSVYYPTYLANNWKGNDPCNGFAGITCDPSGNITSVVLQKLDLNGTISPDFQLLPKLQKLVLSGNHLNGSIPSELTNLKYLQLLDVSNNALWGKVPSFGGNVSVNTDGNSNIGKDAGNGGNPGTDSPDSRSADNGGRKKSIGVIVSSIVGAICGALLIGYLGRKLFCWRRKKQIKVQKTDNMVIHQKNSGSDTELLKAAATSIANGTDSGPNIIAEPGSMVVSIQLLREVTDNFSEDNILGRGGFGTVYKGELHDGSMIAVKRMETGAMGSKGLNEFKSEISVLTKVRHRHLVSLLGYCLEENERILVYEHMPQGTLSHHLFDWLKLQLKPLEWKKRLTIALDVARGVEYLHSLANQTFIHRDLKPSNILLGDNMRAKVADFGLVRLVPEDNHSIETRLAGTFGYLAPEYAVMGRVTTKADIFSFGVILMELITGKKAIDTTQPEESMHLATWFRRMHLNKDAFQKAIDPNIIFDEETFESIKIVADLACHCTMREPYQRPDMAYAVNVLSSLAEIWKPTDVNSDDDYRIDLETPLPEVLKKWQESAESSQMDETTNFPNFENSQSSIATRPRGFAETFSSANAR</sequence>
<dbReference type="RefSeq" id="XP_010906324.2">
    <property type="nucleotide sequence ID" value="XM_010908022.2"/>
</dbReference>
<evidence type="ECO:0000313" key="25">
    <source>
        <dbReference type="Proteomes" id="UP000504607"/>
    </source>
</evidence>
<gene>
    <name evidence="26" type="primary">LOC105033287</name>
</gene>
<dbReference type="Gene3D" id="3.30.200.20">
    <property type="entry name" value="Phosphorylase Kinase, domain 1"/>
    <property type="match status" value="1"/>
</dbReference>
<dbReference type="FunFam" id="3.30.200.20:FF:000226">
    <property type="entry name" value="receptor protein kinase TMK1"/>
    <property type="match status" value="1"/>
</dbReference>
<dbReference type="PANTHER" id="PTHR47986:SF29">
    <property type="entry name" value="RECEPTOR PROTEIN KINASE TMK1"/>
    <property type="match status" value="1"/>
</dbReference>
<dbReference type="FunFam" id="3.80.10.10:FF:000129">
    <property type="entry name" value="Leucine-rich repeat receptor-like kinase"/>
    <property type="match status" value="1"/>
</dbReference>
<dbReference type="PANTHER" id="PTHR47986">
    <property type="entry name" value="OSJNBA0070M12.3 PROTEIN"/>
    <property type="match status" value="1"/>
</dbReference>
<dbReference type="InterPro" id="IPR008271">
    <property type="entry name" value="Ser/Thr_kinase_AS"/>
</dbReference>
<evidence type="ECO:0000256" key="3">
    <source>
        <dbReference type="ARBA" id="ARBA00012513"/>
    </source>
</evidence>
<dbReference type="Pfam" id="PF07714">
    <property type="entry name" value="PK_Tyr_Ser-Thr"/>
    <property type="match status" value="1"/>
</dbReference>
<dbReference type="SUPFAM" id="SSF56112">
    <property type="entry name" value="Protein kinase-like (PK-like)"/>
    <property type="match status" value="1"/>
</dbReference>
<dbReference type="InterPro" id="IPR000719">
    <property type="entry name" value="Prot_kinase_dom"/>
</dbReference>
<feature type="domain" description="Protein kinase" evidence="24">
    <location>
        <begin position="584"/>
        <end position="863"/>
    </location>
</feature>
<dbReference type="Gene3D" id="1.10.510.10">
    <property type="entry name" value="Transferase(Phosphotransferase) domain 1"/>
    <property type="match status" value="1"/>
</dbReference>
<evidence type="ECO:0000256" key="5">
    <source>
        <dbReference type="ARBA" id="ARBA00022614"/>
    </source>
</evidence>
<dbReference type="GO" id="GO:0005886">
    <property type="term" value="C:plasma membrane"/>
    <property type="evidence" value="ECO:0007669"/>
    <property type="project" value="UniProtKB-SubCell"/>
</dbReference>
<keyword evidence="7 22" id="KW-0812">Transmembrane</keyword>
<keyword evidence="15" id="KW-1015">Disulfide bond</keyword>
<evidence type="ECO:0000256" key="8">
    <source>
        <dbReference type="ARBA" id="ARBA00022729"/>
    </source>
</evidence>
<keyword evidence="11" id="KW-0418">Kinase</keyword>
<evidence type="ECO:0000313" key="26">
    <source>
        <dbReference type="RefSeq" id="XP_010906324.2"/>
    </source>
</evidence>
<dbReference type="InterPro" id="IPR001611">
    <property type="entry name" value="Leu-rich_rpt"/>
</dbReference>
<keyword evidence="14 22" id="KW-0472">Membrane</keyword>
<evidence type="ECO:0000256" key="15">
    <source>
        <dbReference type="ARBA" id="ARBA00023157"/>
    </source>
</evidence>
<evidence type="ECO:0000256" key="23">
    <source>
        <dbReference type="SAM" id="SignalP"/>
    </source>
</evidence>
<proteinExistence type="inferred from homology"/>
<dbReference type="OrthoDB" id="762111at2759"/>
<evidence type="ECO:0000256" key="19">
    <source>
        <dbReference type="ARBA" id="ARBA00048679"/>
    </source>
</evidence>
<evidence type="ECO:0000256" key="1">
    <source>
        <dbReference type="ARBA" id="ARBA00004162"/>
    </source>
</evidence>
<dbReference type="SMART" id="SM00220">
    <property type="entry name" value="S_TKc"/>
    <property type="match status" value="1"/>
</dbReference>
<dbReference type="InterPro" id="IPR003591">
    <property type="entry name" value="Leu-rich_rpt_typical-subtyp"/>
</dbReference>
<keyword evidence="12 20" id="KW-0067">ATP-binding</keyword>
<dbReference type="AlphaFoldDB" id="A0A6I9QC99"/>
<evidence type="ECO:0000256" key="12">
    <source>
        <dbReference type="ARBA" id="ARBA00022840"/>
    </source>
</evidence>
<accession>A0A6I9QC99</accession>
<dbReference type="Pfam" id="PF08263">
    <property type="entry name" value="LRRNT_2"/>
    <property type="match status" value="2"/>
</dbReference>
<feature type="transmembrane region" description="Helical" evidence="22">
    <location>
        <begin position="491"/>
        <end position="512"/>
    </location>
</feature>
<keyword evidence="6" id="KW-0808">Transferase</keyword>
<evidence type="ECO:0000256" key="11">
    <source>
        <dbReference type="ARBA" id="ARBA00022777"/>
    </source>
</evidence>
<dbReference type="EC" id="2.7.11.1" evidence="3"/>
<evidence type="ECO:0000256" key="9">
    <source>
        <dbReference type="ARBA" id="ARBA00022737"/>
    </source>
</evidence>
<comment type="similarity">
    <text evidence="2">Belongs to the protein kinase superfamily. Ser/Thr protein kinase family.</text>
</comment>
<evidence type="ECO:0000256" key="21">
    <source>
        <dbReference type="SAM" id="MobiDB-lite"/>
    </source>
</evidence>
<keyword evidence="4" id="KW-0723">Serine/threonine-protein kinase</keyword>
<keyword evidence="5" id="KW-0433">Leucine-rich repeat</keyword>
<dbReference type="SUPFAM" id="SSF52058">
    <property type="entry name" value="L domain-like"/>
    <property type="match status" value="1"/>
</dbReference>
<dbReference type="FunFam" id="1.10.510.10:FF:000198">
    <property type="entry name" value="receptor protein kinase TMK1"/>
    <property type="match status" value="1"/>
</dbReference>
<dbReference type="SMART" id="SM00369">
    <property type="entry name" value="LRR_TYP"/>
    <property type="match status" value="3"/>
</dbReference>
<dbReference type="GO" id="GO:0004674">
    <property type="term" value="F:protein serine/threonine kinase activity"/>
    <property type="evidence" value="ECO:0007669"/>
    <property type="project" value="UniProtKB-KW"/>
</dbReference>
<dbReference type="Pfam" id="PF00560">
    <property type="entry name" value="LRR_1"/>
    <property type="match status" value="2"/>
</dbReference>
<evidence type="ECO:0000256" key="4">
    <source>
        <dbReference type="ARBA" id="ARBA00022527"/>
    </source>
</evidence>
<feature type="binding site" evidence="20">
    <location>
        <position position="612"/>
    </location>
    <ligand>
        <name>ATP</name>
        <dbReference type="ChEBI" id="CHEBI:30616"/>
    </ligand>
</feature>
<keyword evidence="9" id="KW-0677">Repeat</keyword>
<evidence type="ECO:0000256" key="18">
    <source>
        <dbReference type="ARBA" id="ARBA00047899"/>
    </source>
</evidence>
<keyword evidence="8 23" id="KW-0732">Signal</keyword>
<dbReference type="InterPro" id="IPR017441">
    <property type="entry name" value="Protein_kinase_ATP_BS"/>
</dbReference>
<comment type="catalytic activity">
    <reaction evidence="19">
        <text>L-seryl-[protein] + ATP = O-phospho-L-seryl-[protein] + ADP + H(+)</text>
        <dbReference type="Rhea" id="RHEA:17989"/>
        <dbReference type="Rhea" id="RHEA-COMP:9863"/>
        <dbReference type="Rhea" id="RHEA-COMP:11604"/>
        <dbReference type="ChEBI" id="CHEBI:15378"/>
        <dbReference type="ChEBI" id="CHEBI:29999"/>
        <dbReference type="ChEBI" id="CHEBI:30616"/>
        <dbReference type="ChEBI" id="CHEBI:83421"/>
        <dbReference type="ChEBI" id="CHEBI:456216"/>
        <dbReference type="EC" id="2.7.11.1"/>
    </reaction>
</comment>
<dbReference type="GeneID" id="105033287"/>
<keyword evidence="10 20" id="KW-0547">Nucleotide-binding</keyword>
<evidence type="ECO:0000256" key="22">
    <source>
        <dbReference type="SAM" id="Phobius"/>
    </source>
</evidence>
<feature type="region of interest" description="Disordered" evidence="21">
    <location>
        <begin position="893"/>
        <end position="935"/>
    </location>
</feature>
<evidence type="ECO:0000256" key="20">
    <source>
        <dbReference type="PROSITE-ProRule" id="PRU10141"/>
    </source>
</evidence>
<feature type="chain" id="PRO_5027030026" description="non-specific serine/threonine protein kinase" evidence="23">
    <location>
        <begin position="38"/>
        <end position="935"/>
    </location>
</feature>
<keyword evidence="25" id="KW-1185">Reference proteome</keyword>
<keyword evidence="17" id="KW-0325">Glycoprotein</keyword>
<dbReference type="InterPro" id="IPR013210">
    <property type="entry name" value="LRR_N_plant-typ"/>
</dbReference>
<dbReference type="Proteomes" id="UP000504607">
    <property type="component" value="Unplaced"/>
</dbReference>
<dbReference type="InterPro" id="IPR032675">
    <property type="entry name" value="LRR_dom_sf"/>
</dbReference>
<organism evidence="25 26">
    <name type="scientific">Elaeis guineensis var. tenera</name>
    <name type="common">Oil palm</name>
    <dbReference type="NCBI Taxonomy" id="51953"/>
    <lineage>
        <taxon>Eukaryota</taxon>
        <taxon>Viridiplantae</taxon>
        <taxon>Streptophyta</taxon>
        <taxon>Embryophyta</taxon>
        <taxon>Tracheophyta</taxon>
        <taxon>Spermatophyta</taxon>
        <taxon>Magnoliopsida</taxon>
        <taxon>Liliopsida</taxon>
        <taxon>Arecaceae</taxon>
        <taxon>Arecoideae</taxon>
        <taxon>Cocoseae</taxon>
        <taxon>Elaeidinae</taxon>
        <taxon>Elaeis</taxon>
    </lineage>
</organism>
<dbReference type="InParanoid" id="A0A6I9QC99"/>
<evidence type="ECO:0000256" key="6">
    <source>
        <dbReference type="ARBA" id="ARBA00022679"/>
    </source>
</evidence>
<comment type="catalytic activity">
    <reaction evidence="18">
        <text>L-threonyl-[protein] + ATP = O-phospho-L-threonyl-[protein] + ADP + H(+)</text>
        <dbReference type="Rhea" id="RHEA:46608"/>
        <dbReference type="Rhea" id="RHEA-COMP:11060"/>
        <dbReference type="Rhea" id="RHEA-COMP:11605"/>
        <dbReference type="ChEBI" id="CHEBI:15378"/>
        <dbReference type="ChEBI" id="CHEBI:30013"/>
        <dbReference type="ChEBI" id="CHEBI:30616"/>
        <dbReference type="ChEBI" id="CHEBI:61977"/>
        <dbReference type="ChEBI" id="CHEBI:456216"/>
        <dbReference type="EC" id="2.7.11.1"/>
    </reaction>
</comment>
<dbReference type="Gene3D" id="3.80.10.10">
    <property type="entry name" value="Ribonuclease Inhibitor"/>
    <property type="match status" value="2"/>
</dbReference>
<dbReference type="PROSITE" id="PS00107">
    <property type="entry name" value="PROTEIN_KINASE_ATP"/>
    <property type="match status" value="1"/>
</dbReference>
<reference evidence="26" key="1">
    <citation type="submission" date="2025-08" db="UniProtKB">
        <authorList>
            <consortium name="RefSeq"/>
        </authorList>
    </citation>
    <scope>IDENTIFICATION</scope>
</reference>
<name>A0A6I9QC99_ELAGV</name>
<dbReference type="PROSITE" id="PS00108">
    <property type="entry name" value="PROTEIN_KINASE_ST"/>
    <property type="match status" value="1"/>
</dbReference>
<evidence type="ECO:0000256" key="14">
    <source>
        <dbReference type="ARBA" id="ARBA00023136"/>
    </source>
</evidence>
<protein>
    <recommendedName>
        <fullName evidence="3">non-specific serine/threonine protein kinase</fullName>
        <ecNumber evidence="3">2.7.11.1</ecNumber>
    </recommendedName>
</protein>
<feature type="region of interest" description="Disordered" evidence="21">
    <location>
        <begin position="459"/>
        <end position="486"/>
    </location>
</feature>
<evidence type="ECO:0000256" key="16">
    <source>
        <dbReference type="ARBA" id="ARBA00023170"/>
    </source>
</evidence>